<dbReference type="InterPro" id="IPR036884">
    <property type="entry name" value="2Fe-2S-bd_dom_sf"/>
</dbReference>
<keyword evidence="2" id="KW-0479">Metal-binding</keyword>
<evidence type="ECO:0000259" key="6">
    <source>
        <dbReference type="PROSITE" id="PS51085"/>
    </source>
</evidence>
<dbReference type="Pfam" id="PF00111">
    <property type="entry name" value="Fer2"/>
    <property type="match status" value="1"/>
</dbReference>
<dbReference type="CDD" id="cd00207">
    <property type="entry name" value="fer2"/>
    <property type="match status" value="1"/>
</dbReference>
<dbReference type="Proteomes" id="UP000551353">
    <property type="component" value="Unassembled WGS sequence"/>
</dbReference>
<dbReference type="InterPro" id="IPR012675">
    <property type="entry name" value="Beta-grasp_dom_sf"/>
</dbReference>
<dbReference type="InterPro" id="IPR051452">
    <property type="entry name" value="Diverse_Oxidoreductases"/>
</dbReference>
<dbReference type="PROSITE" id="PS00197">
    <property type="entry name" value="2FE2S_FER_1"/>
    <property type="match status" value="1"/>
</dbReference>
<accession>A0ABR6IWR6</accession>
<evidence type="ECO:0000313" key="8">
    <source>
        <dbReference type="Proteomes" id="UP000551353"/>
    </source>
</evidence>
<sequence>MVSGMLVLQDYNLRLCALSANLAVAVCSLRGGFSADVHMSYDLSVNGKNYTVDVDGDIPLLWVLRDTIGLTGTKFGCGIAMCGACTVHVDGVPVRSCVMPVAEAAAKPITTIEAIGETDEGARVQKAWLDIDVVQCGYCQSGQIMSATALLVANPSPTDDDIDAVMAGNICRCGTYPRIRAAIKLAAKAR</sequence>
<dbReference type="GO" id="GO:0047121">
    <property type="term" value="F:isoquinoline 1-oxidoreductase activity"/>
    <property type="evidence" value="ECO:0007669"/>
    <property type="project" value="UniProtKB-EC"/>
</dbReference>
<dbReference type="Gene3D" id="3.10.20.30">
    <property type="match status" value="1"/>
</dbReference>
<dbReference type="EMBL" id="JACIFX010000012">
    <property type="protein sequence ID" value="MBB4232352.1"/>
    <property type="molecule type" value="Genomic_DNA"/>
</dbReference>
<dbReference type="InterPro" id="IPR001041">
    <property type="entry name" value="2Fe-2S_ferredoxin-type"/>
</dbReference>
<evidence type="ECO:0000256" key="3">
    <source>
        <dbReference type="ARBA" id="ARBA00023002"/>
    </source>
</evidence>
<dbReference type="Gene3D" id="1.10.150.120">
    <property type="entry name" value="[2Fe-2S]-binding domain"/>
    <property type="match status" value="1"/>
</dbReference>
<dbReference type="PANTHER" id="PTHR44379:SF2">
    <property type="entry name" value="BLR6218 PROTEIN"/>
    <property type="match status" value="1"/>
</dbReference>
<dbReference type="InterPro" id="IPR006058">
    <property type="entry name" value="2Fe2S_fd_BS"/>
</dbReference>
<keyword evidence="8" id="KW-1185">Reference proteome</keyword>
<dbReference type="EC" id="1.3.99.16" evidence="7"/>
<dbReference type="SUPFAM" id="SSF54292">
    <property type="entry name" value="2Fe-2S ferredoxin-like"/>
    <property type="match status" value="1"/>
</dbReference>
<protein>
    <submittedName>
        <fullName evidence="7">Isoquinoline 1-oxidoreductase alpha subunit</fullName>
        <ecNumber evidence="7">1.3.99.16</ecNumber>
    </submittedName>
</protein>
<keyword evidence="4" id="KW-0408">Iron</keyword>
<evidence type="ECO:0000256" key="5">
    <source>
        <dbReference type="ARBA" id="ARBA00023014"/>
    </source>
</evidence>
<dbReference type="PROSITE" id="PS51085">
    <property type="entry name" value="2FE2S_FER_2"/>
    <property type="match status" value="1"/>
</dbReference>
<comment type="caution">
    <text evidence="7">The sequence shown here is derived from an EMBL/GenBank/DDBJ whole genome shotgun (WGS) entry which is preliminary data.</text>
</comment>
<dbReference type="PANTHER" id="PTHR44379">
    <property type="entry name" value="OXIDOREDUCTASE WITH IRON-SULFUR SUBUNIT"/>
    <property type="match status" value="1"/>
</dbReference>
<dbReference type="Pfam" id="PF01799">
    <property type="entry name" value="Fer2_2"/>
    <property type="match status" value="1"/>
</dbReference>
<dbReference type="SUPFAM" id="SSF47741">
    <property type="entry name" value="CO dehydrogenase ISP C-domain like"/>
    <property type="match status" value="1"/>
</dbReference>
<dbReference type="InterPro" id="IPR036010">
    <property type="entry name" value="2Fe-2S_ferredoxin-like_sf"/>
</dbReference>
<organism evidence="7 8">
    <name type="scientific">Rhizobium mongolense</name>
    <dbReference type="NCBI Taxonomy" id="57676"/>
    <lineage>
        <taxon>Bacteria</taxon>
        <taxon>Pseudomonadati</taxon>
        <taxon>Pseudomonadota</taxon>
        <taxon>Alphaproteobacteria</taxon>
        <taxon>Hyphomicrobiales</taxon>
        <taxon>Rhizobiaceae</taxon>
        <taxon>Rhizobium/Agrobacterium group</taxon>
        <taxon>Rhizobium</taxon>
    </lineage>
</organism>
<dbReference type="InterPro" id="IPR002888">
    <property type="entry name" value="2Fe-2S-bd"/>
</dbReference>
<evidence type="ECO:0000256" key="1">
    <source>
        <dbReference type="ARBA" id="ARBA00022714"/>
    </source>
</evidence>
<keyword evidence="5" id="KW-0411">Iron-sulfur</keyword>
<keyword evidence="1" id="KW-0001">2Fe-2S</keyword>
<evidence type="ECO:0000256" key="4">
    <source>
        <dbReference type="ARBA" id="ARBA00023004"/>
    </source>
</evidence>
<proteinExistence type="predicted"/>
<keyword evidence="3 7" id="KW-0560">Oxidoreductase</keyword>
<feature type="domain" description="2Fe-2S ferredoxin-type" evidence="6">
    <location>
        <begin position="39"/>
        <end position="115"/>
    </location>
</feature>
<evidence type="ECO:0000256" key="2">
    <source>
        <dbReference type="ARBA" id="ARBA00022723"/>
    </source>
</evidence>
<name>A0ABR6IWR6_9HYPH</name>
<gene>
    <name evidence="7" type="ORF">GGD56_006248</name>
</gene>
<evidence type="ECO:0000313" key="7">
    <source>
        <dbReference type="EMBL" id="MBB4232352.1"/>
    </source>
</evidence>
<reference evidence="7 8" key="1">
    <citation type="submission" date="2020-08" db="EMBL/GenBank/DDBJ databases">
        <title>Genomic Encyclopedia of Type Strains, Phase IV (KMG-V): Genome sequencing to study the core and pangenomes of soil and plant-associated prokaryotes.</title>
        <authorList>
            <person name="Whitman W."/>
        </authorList>
    </citation>
    <scope>NUCLEOTIDE SEQUENCE [LARGE SCALE GENOMIC DNA]</scope>
    <source>
        <strain evidence="7 8">SEMIA 4087</strain>
    </source>
</reference>